<dbReference type="InterPro" id="IPR036397">
    <property type="entry name" value="RNaseH_sf"/>
</dbReference>
<evidence type="ECO:0000256" key="7">
    <source>
        <dbReference type="ARBA" id="ARBA00022759"/>
    </source>
</evidence>
<keyword evidence="10" id="KW-0464">Manganese</keyword>
<dbReference type="PATRIC" id="fig|1396.535.peg.990"/>
<reference evidence="12 13" key="1">
    <citation type="submission" date="2015-09" db="EMBL/GenBank/DDBJ databases">
        <title>Bacillus cereus food isolates.</title>
        <authorList>
            <person name="Boekhorst J."/>
        </authorList>
    </citation>
    <scope>NUCLEOTIDE SEQUENCE [LARGE SCALE GENOMIC DNA]</scope>
    <source>
        <strain evidence="12 13">B4088</strain>
    </source>
</reference>
<accession>A0A164QE79</accession>
<dbReference type="GO" id="GO:0043137">
    <property type="term" value="P:DNA replication, removal of RNA primer"/>
    <property type="evidence" value="ECO:0007669"/>
    <property type="project" value="TreeGrafter"/>
</dbReference>
<dbReference type="RefSeq" id="WP_063260091.1">
    <property type="nucleotide sequence ID" value="NZ_LJKE01000020.1"/>
</dbReference>
<feature type="domain" description="RNase H type-1" evidence="11">
    <location>
        <begin position="77"/>
        <end position="215"/>
    </location>
</feature>
<gene>
    <name evidence="12" type="ORF">B4088_0921</name>
</gene>
<dbReference type="InterPro" id="IPR009027">
    <property type="entry name" value="Ribosomal_bL9/RNase_H1_N"/>
</dbReference>
<dbReference type="Pfam" id="PF01693">
    <property type="entry name" value="Cauli_VI"/>
    <property type="match status" value="1"/>
</dbReference>
<comment type="subcellular location">
    <subcellularLocation>
        <location evidence="9">Cytoplasm</location>
    </subcellularLocation>
</comment>
<dbReference type="EMBL" id="LJKE01000020">
    <property type="protein sequence ID" value="KZD71191.1"/>
    <property type="molecule type" value="Genomic_DNA"/>
</dbReference>
<evidence type="ECO:0000256" key="5">
    <source>
        <dbReference type="ARBA" id="ARBA00022722"/>
    </source>
</evidence>
<keyword evidence="8 9" id="KW-0378">Hydrolase</keyword>
<evidence type="ECO:0000256" key="2">
    <source>
        <dbReference type="ARBA" id="ARBA00002286"/>
    </source>
</evidence>
<evidence type="ECO:0000256" key="4">
    <source>
        <dbReference type="ARBA" id="ARBA00012180"/>
    </source>
</evidence>
<keyword evidence="9 10" id="KW-0460">Magnesium</keyword>
<organism evidence="12 13">
    <name type="scientific">Bacillus cereus</name>
    <dbReference type="NCBI Taxonomy" id="1396"/>
    <lineage>
        <taxon>Bacteria</taxon>
        <taxon>Bacillati</taxon>
        <taxon>Bacillota</taxon>
        <taxon>Bacilli</taxon>
        <taxon>Bacillales</taxon>
        <taxon>Bacillaceae</taxon>
        <taxon>Bacillus</taxon>
        <taxon>Bacillus cereus group</taxon>
    </lineage>
</organism>
<keyword evidence="5 9" id="KW-0540">Nuclease</keyword>
<evidence type="ECO:0000256" key="6">
    <source>
        <dbReference type="ARBA" id="ARBA00022723"/>
    </source>
</evidence>
<dbReference type="Gene3D" id="3.40.970.10">
    <property type="entry name" value="Ribonuclease H1, N-terminal domain"/>
    <property type="match status" value="1"/>
</dbReference>
<protein>
    <recommendedName>
        <fullName evidence="4 9">Ribonuclease H</fullName>
        <ecNumber evidence="4 9">3.1.26.4</ecNumber>
    </recommendedName>
</protein>
<comment type="similarity">
    <text evidence="3 9">Belongs to the RNase H family.</text>
</comment>
<dbReference type="Proteomes" id="UP000076482">
    <property type="component" value="Unassembled WGS sequence"/>
</dbReference>
<dbReference type="GO" id="GO:0003676">
    <property type="term" value="F:nucleic acid binding"/>
    <property type="evidence" value="ECO:0007669"/>
    <property type="project" value="UniProtKB-UniRule"/>
</dbReference>
<dbReference type="GO" id="GO:0046872">
    <property type="term" value="F:metal ion binding"/>
    <property type="evidence" value="ECO:0007669"/>
    <property type="project" value="UniProtKB-KW"/>
</dbReference>
<feature type="binding site" evidence="10">
    <location>
        <position position="211"/>
    </location>
    <ligand>
        <name>Mg(2+)</name>
        <dbReference type="ChEBI" id="CHEBI:18420"/>
        <label>1</label>
    </ligand>
</feature>
<dbReference type="EC" id="3.1.26.4" evidence="4 9"/>
<evidence type="ECO:0000259" key="11">
    <source>
        <dbReference type="PROSITE" id="PS50879"/>
    </source>
</evidence>
<evidence type="ECO:0000256" key="10">
    <source>
        <dbReference type="PIRSR" id="PIRSR037839-1"/>
    </source>
</evidence>
<dbReference type="InterPro" id="IPR017290">
    <property type="entry name" value="RNase_H_bac"/>
</dbReference>
<comment type="function">
    <text evidence="2">Involved in the transposition of the insertion sequence.</text>
</comment>
<keyword evidence="6 9" id="KW-0479">Metal-binding</keyword>
<comment type="cofactor">
    <cofactor evidence="10">
        <name>Mn(2+)</name>
        <dbReference type="ChEBI" id="CHEBI:29035"/>
    </cofactor>
    <cofactor evidence="10">
        <name>Mg(2+)</name>
        <dbReference type="ChEBI" id="CHEBI:18420"/>
    </cofactor>
    <text evidence="10">Binds 2 metal ions per subunit. Manganese or magnesium.</text>
</comment>
<dbReference type="SUPFAM" id="SSF53098">
    <property type="entry name" value="Ribonuclease H-like"/>
    <property type="match status" value="1"/>
</dbReference>
<evidence type="ECO:0000313" key="12">
    <source>
        <dbReference type="EMBL" id="KZD71191.1"/>
    </source>
</evidence>
<dbReference type="Pfam" id="PF00075">
    <property type="entry name" value="RNase_H"/>
    <property type="match status" value="1"/>
</dbReference>
<sequence>MKKQKLYVVWIGRKPGIYKSWDDCKKQIDEYPNGKFRSVKVDSHAEAKELYDMGWEKGMHSKVQYLQINKNQTNYSLHIEDSICVDGACKVMPGSTEWEMEYRGVDPKSGEEIFISPVYKSGTNSIAEFLAIIHAMKWIKDRNLNKVIYSDSQTAITWADKKAHKSKLFRNKANEETWKSLDYAIKWLNEQSSLPKVYKWKNNQWGENPADFNRK</sequence>
<dbReference type="PANTHER" id="PTHR10642">
    <property type="entry name" value="RIBONUCLEASE H1"/>
    <property type="match status" value="1"/>
</dbReference>
<dbReference type="Gene3D" id="3.30.420.10">
    <property type="entry name" value="Ribonuclease H-like superfamily/Ribonuclease H"/>
    <property type="match status" value="1"/>
</dbReference>
<evidence type="ECO:0000256" key="8">
    <source>
        <dbReference type="ARBA" id="ARBA00022801"/>
    </source>
</evidence>
<dbReference type="InterPro" id="IPR012337">
    <property type="entry name" value="RNaseH-like_sf"/>
</dbReference>
<evidence type="ECO:0000256" key="3">
    <source>
        <dbReference type="ARBA" id="ARBA00005300"/>
    </source>
</evidence>
<evidence type="ECO:0000256" key="1">
    <source>
        <dbReference type="ARBA" id="ARBA00000077"/>
    </source>
</evidence>
<dbReference type="InterPro" id="IPR011320">
    <property type="entry name" value="RNase_H1_N"/>
</dbReference>
<dbReference type="PROSITE" id="PS50879">
    <property type="entry name" value="RNASE_H_1"/>
    <property type="match status" value="1"/>
</dbReference>
<feature type="binding site" evidence="10">
    <location>
        <position position="86"/>
    </location>
    <ligand>
        <name>Mg(2+)</name>
        <dbReference type="ChEBI" id="CHEBI:18420"/>
        <label>1</label>
    </ligand>
</feature>
<feature type="binding site" evidence="10">
    <location>
        <position position="151"/>
    </location>
    <ligand>
        <name>Mg(2+)</name>
        <dbReference type="ChEBI" id="CHEBI:18420"/>
        <label>2</label>
    </ligand>
</feature>
<dbReference type="InterPro" id="IPR002156">
    <property type="entry name" value="RNaseH_domain"/>
</dbReference>
<comment type="caution">
    <text evidence="12">The sequence shown here is derived from an EMBL/GenBank/DDBJ whole genome shotgun (WGS) entry which is preliminary data.</text>
</comment>
<evidence type="ECO:0000313" key="13">
    <source>
        <dbReference type="Proteomes" id="UP000076482"/>
    </source>
</evidence>
<evidence type="ECO:0000256" key="9">
    <source>
        <dbReference type="PIRNR" id="PIRNR037839"/>
    </source>
</evidence>
<dbReference type="InterPro" id="IPR037056">
    <property type="entry name" value="RNase_H1_N_sf"/>
</dbReference>
<keyword evidence="7 9" id="KW-0255">Endonuclease</keyword>
<proteinExistence type="inferred from homology"/>
<dbReference type="PANTHER" id="PTHR10642:SF26">
    <property type="entry name" value="RIBONUCLEASE H1"/>
    <property type="match status" value="1"/>
</dbReference>
<feature type="binding site" evidence="10">
    <location>
        <position position="128"/>
    </location>
    <ligand>
        <name>Mg(2+)</name>
        <dbReference type="ChEBI" id="CHEBI:18420"/>
        <label>2</label>
    </ligand>
</feature>
<dbReference type="SUPFAM" id="SSF55658">
    <property type="entry name" value="L9 N-domain-like"/>
    <property type="match status" value="1"/>
</dbReference>
<comment type="function">
    <text evidence="9">Endonuclease that specifically degrades the RNA of RNA-DNA hybrids.</text>
</comment>
<name>A0A164QE79_BACCE</name>
<comment type="catalytic activity">
    <reaction evidence="1 9">
        <text>Endonucleolytic cleavage to 5'-phosphomonoester.</text>
        <dbReference type="EC" id="3.1.26.4"/>
    </reaction>
</comment>
<dbReference type="GO" id="GO:0004523">
    <property type="term" value="F:RNA-DNA hybrid ribonuclease activity"/>
    <property type="evidence" value="ECO:0007669"/>
    <property type="project" value="UniProtKB-UniRule"/>
</dbReference>
<dbReference type="PIRSF" id="PIRSF037839">
    <property type="entry name" value="Ribonuclease_H"/>
    <property type="match status" value="1"/>
</dbReference>
<keyword evidence="9" id="KW-0963">Cytoplasm</keyword>
<dbReference type="InterPro" id="IPR050092">
    <property type="entry name" value="RNase_H"/>
</dbReference>
<dbReference type="AlphaFoldDB" id="A0A164QE79"/>
<dbReference type="GO" id="GO:0005737">
    <property type="term" value="C:cytoplasm"/>
    <property type="evidence" value="ECO:0007669"/>
    <property type="project" value="UniProtKB-SubCell"/>
</dbReference>